<dbReference type="InterPro" id="IPR006094">
    <property type="entry name" value="Oxid_FAD_bind_N"/>
</dbReference>
<gene>
    <name evidence="6" type="ORF">D9Q98_003256</name>
</gene>
<keyword evidence="4" id="KW-0732">Signal</keyword>
<evidence type="ECO:0000256" key="2">
    <source>
        <dbReference type="ARBA" id="ARBA00005147"/>
    </source>
</evidence>
<dbReference type="InterPro" id="IPR007173">
    <property type="entry name" value="ALO_C"/>
</dbReference>
<dbReference type="GO" id="GO:0003885">
    <property type="term" value="F:D-arabinono-1,4-lactone oxidase activity"/>
    <property type="evidence" value="ECO:0007669"/>
    <property type="project" value="InterPro"/>
</dbReference>
<accession>A0A9D4YYB4</accession>
<feature type="signal peptide" evidence="4">
    <location>
        <begin position="1"/>
        <end position="20"/>
    </location>
</feature>
<dbReference type="PANTHER" id="PTHR43762:SF5">
    <property type="entry name" value="FAD-BINDING PCMH-TYPE DOMAIN-CONTAINING PROTEIN"/>
    <property type="match status" value="1"/>
</dbReference>
<proteinExistence type="predicted"/>
<keyword evidence="3" id="KW-0560">Oxidoreductase</keyword>
<keyword evidence="7" id="KW-1185">Reference proteome</keyword>
<dbReference type="Gene3D" id="3.30.70.2520">
    <property type="match status" value="1"/>
</dbReference>
<dbReference type="PANTHER" id="PTHR43762">
    <property type="entry name" value="L-GULONOLACTONE OXIDASE"/>
    <property type="match status" value="1"/>
</dbReference>
<dbReference type="Pfam" id="PF01565">
    <property type="entry name" value="FAD_binding_4"/>
    <property type="match status" value="1"/>
</dbReference>
<evidence type="ECO:0000256" key="1">
    <source>
        <dbReference type="ARBA" id="ARBA00001974"/>
    </source>
</evidence>
<name>A0A9D4YYB4_CHLVU</name>
<feature type="domain" description="FAD-binding PCMH-type" evidence="5">
    <location>
        <begin position="51"/>
        <end position="253"/>
    </location>
</feature>
<reference evidence="6" key="1">
    <citation type="journal article" date="2019" name="Plant J.">
        <title>Chlorella vulgaris genome assembly and annotation reveals the molecular basis for metabolic acclimation to high light conditions.</title>
        <authorList>
            <person name="Cecchin M."/>
            <person name="Marcolungo L."/>
            <person name="Rossato M."/>
            <person name="Girolomoni L."/>
            <person name="Cosentino E."/>
            <person name="Cuine S."/>
            <person name="Li-Beisson Y."/>
            <person name="Delledonne M."/>
            <person name="Ballottari M."/>
        </authorList>
    </citation>
    <scope>NUCLEOTIDE SEQUENCE</scope>
    <source>
        <strain evidence="6">211/11P</strain>
    </source>
</reference>
<evidence type="ECO:0000259" key="5">
    <source>
        <dbReference type="PROSITE" id="PS51387"/>
    </source>
</evidence>
<dbReference type="Pfam" id="PF04030">
    <property type="entry name" value="ALO"/>
    <property type="match status" value="1"/>
</dbReference>
<feature type="chain" id="PRO_5039060344" description="FAD-binding PCMH-type domain-containing protein" evidence="4">
    <location>
        <begin position="21"/>
        <end position="584"/>
    </location>
</feature>
<protein>
    <recommendedName>
        <fullName evidence="5">FAD-binding PCMH-type domain-containing protein</fullName>
    </recommendedName>
</protein>
<dbReference type="PROSITE" id="PS51387">
    <property type="entry name" value="FAD_PCMH"/>
    <property type="match status" value="1"/>
</dbReference>
<dbReference type="InterPro" id="IPR016167">
    <property type="entry name" value="FAD-bd_PCMH_sub1"/>
</dbReference>
<dbReference type="Gene3D" id="3.30.465.10">
    <property type="match status" value="1"/>
</dbReference>
<dbReference type="InterPro" id="IPR036318">
    <property type="entry name" value="FAD-bd_PCMH-like_sf"/>
</dbReference>
<dbReference type="SUPFAM" id="SSF56176">
    <property type="entry name" value="FAD-binding/transporter-associated domain-like"/>
    <property type="match status" value="1"/>
</dbReference>
<evidence type="ECO:0000256" key="3">
    <source>
        <dbReference type="ARBA" id="ARBA00023002"/>
    </source>
</evidence>
<dbReference type="InterPro" id="IPR010031">
    <property type="entry name" value="FAD_lactone_oxidase-like"/>
</dbReference>
<comment type="cofactor">
    <cofactor evidence="1">
        <name>FAD</name>
        <dbReference type="ChEBI" id="CHEBI:57692"/>
    </cofactor>
</comment>
<organism evidence="6 7">
    <name type="scientific">Chlorella vulgaris</name>
    <name type="common">Green alga</name>
    <dbReference type="NCBI Taxonomy" id="3077"/>
    <lineage>
        <taxon>Eukaryota</taxon>
        <taxon>Viridiplantae</taxon>
        <taxon>Chlorophyta</taxon>
        <taxon>core chlorophytes</taxon>
        <taxon>Trebouxiophyceae</taxon>
        <taxon>Chlorellales</taxon>
        <taxon>Chlorellaceae</taxon>
        <taxon>Chlorella clade</taxon>
        <taxon>Chlorella</taxon>
    </lineage>
</organism>
<reference evidence="6" key="2">
    <citation type="submission" date="2020-11" db="EMBL/GenBank/DDBJ databases">
        <authorList>
            <person name="Cecchin M."/>
            <person name="Marcolungo L."/>
            <person name="Rossato M."/>
            <person name="Girolomoni L."/>
            <person name="Cosentino E."/>
            <person name="Cuine S."/>
            <person name="Li-Beisson Y."/>
            <person name="Delledonne M."/>
            <person name="Ballottari M."/>
        </authorList>
    </citation>
    <scope>NUCLEOTIDE SEQUENCE</scope>
    <source>
        <strain evidence="6">211/11P</strain>
        <tissue evidence="6">Whole cell</tissue>
    </source>
</reference>
<comment type="pathway">
    <text evidence="2">Cofactor biosynthesis; L-ascorbate biosynthesis.</text>
</comment>
<dbReference type="GO" id="GO:0016020">
    <property type="term" value="C:membrane"/>
    <property type="evidence" value="ECO:0007669"/>
    <property type="project" value="InterPro"/>
</dbReference>
<dbReference type="InterPro" id="IPR016166">
    <property type="entry name" value="FAD-bd_PCMH"/>
</dbReference>
<dbReference type="AlphaFoldDB" id="A0A9D4YYB4"/>
<evidence type="ECO:0000313" key="6">
    <source>
        <dbReference type="EMBL" id="KAI3433442.1"/>
    </source>
</evidence>
<evidence type="ECO:0000256" key="4">
    <source>
        <dbReference type="SAM" id="SignalP"/>
    </source>
</evidence>
<dbReference type="Gene3D" id="3.30.43.10">
    <property type="entry name" value="Uridine Diphospho-n-acetylenolpyruvylglucosamine Reductase, domain 2"/>
    <property type="match status" value="1"/>
</dbReference>
<comment type="caution">
    <text evidence="6">The sequence shown here is derived from an EMBL/GenBank/DDBJ whole genome shotgun (WGS) entry which is preliminary data.</text>
</comment>
<dbReference type="InterPro" id="IPR016169">
    <property type="entry name" value="FAD-bd_PCMH_sub2"/>
</dbReference>
<dbReference type="Proteomes" id="UP001055712">
    <property type="component" value="Unassembled WGS sequence"/>
</dbReference>
<sequence length="584" mass="64892">MAWRTAVIASLALLVVGVAAQGTNYKCRMGPDASHAACGLPFELANFQGNFECNDATKVGRPANIADLQALVALYPRVKASGVGHSWWKEQFCSGNDTRSVNVVLTEQKAVLDFMGAPTDPQQWVGRQVPADFPVQVNEADEEVTVAAGVTQRVLLDYLSEYKYWKQRSGWTLPAFSWFLDQTIGGAISTATHGSTMKYGSLSAQLRRLKMVLANGTLLELSPKTNPHLFMAAGAAVGRLGVVTEVTLKIKPQQAIQRRLQELSFEQFAKQIKDTQDAYVQAKQANDVDAMRRALFQVDETQVFWALPTSSVQRVDYEHLDHEPLAVMLNAMPSGEPMVQAMSGPEDDAYKQVEKKAVAANSRMTLNSRFWSNLYVTQLRNKVAPGTFESRKAFLSMSDSETQTTSTFAPYDQYEVVIPIDRAGSCLMEVGKEVYGNDKLWEGARTPFLVRFVTEEDLYLSPTTDGPAMYINLEDYVTRSSNSPNLQFQRIMQLFRQRCGARLHWGKAGWPQHAKCFKGSVEYPTTWCHFGCAVMELDPTGKFNSEWDGWKWQATQGGKPVPYSACCTSKGFSPACTCAPRTDC</sequence>
<dbReference type="EMBL" id="SIDB01000004">
    <property type="protein sequence ID" value="KAI3433442.1"/>
    <property type="molecule type" value="Genomic_DNA"/>
</dbReference>
<dbReference type="OrthoDB" id="610608at2759"/>
<evidence type="ECO:0000313" key="7">
    <source>
        <dbReference type="Proteomes" id="UP001055712"/>
    </source>
</evidence>
<dbReference type="GO" id="GO:0071949">
    <property type="term" value="F:FAD binding"/>
    <property type="evidence" value="ECO:0007669"/>
    <property type="project" value="InterPro"/>
</dbReference>